<dbReference type="Pfam" id="PF13649">
    <property type="entry name" value="Methyltransf_25"/>
    <property type="match status" value="1"/>
</dbReference>
<feature type="domain" description="Methyltransferase" evidence="2">
    <location>
        <begin position="83"/>
        <end position="177"/>
    </location>
</feature>
<comment type="caution">
    <text evidence="3">The sequence shown here is derived from an EMBL/GenBank/DDBJ whole genome shotgun (WGS) entry which is preliminary data.</text>
</comment>
<gene>
    <name evidence="3" type="ORF">FED44_12715</name>
</gene>
<evidence type="ECO:0000313" key="4">
    <source>
        <dbReference type="Proteomes" id="UP000309033"/>
    </source>
</evidence>
<keyword evidence="3" id="KW-0489">Methyltransferase</keyword>
<feature type="region of interest" description="Disordered" evidence="1">
    <location>
        <begin position="1"/>
        <end position="38"/>
    </location>
</feature>
<dbReference type="Gene3D" id="3.40.50.150">
    <property type="entry name" value="Vaccinia Virus protein VP39"/>
    <property type="match status" value="1"/>
</dbReference>
<organism evidence="3 4">
    <name type="scientific">Microbispora triticiradicis</name>
    <dbReference type="NCBI Taxonomy" id="2200763"/>
    <lineage>
        <taxon>Bacteria</taxon>
        <taxon>Bacillati</taxon>
        <taxon>Actinomycetota</taxon>
        <taxon>Actinomycetes</taxon>
        <taxon>Streptosporangiales</taxon>
        <taxon>Streptosporangiaceae</taxon>
        <taxon>Microbispora</taxon>
    </lineage>
</organism>
<dbReference type="EMBL" id="VANP01000004">
    <property type="protein sequence ID" value="TLP61021.1"/>
    <property type="molecule type" value="Genomic_DNA"/>
</dbReference>
<dbReference type="PANTHER" id="PTHR44068:SF11">
    <property type="entry name" value="GERANYL DIPHOSPHATE 2-C-METHYLTRANSFERASE"/>
    <property type="match status" value="1"/>
</dbReference>
<dbReference type="SUPFAM" id="SSF53335">
    <property type="entry name" value="S-adenosyl-L-methionine-dependent methyltransferases"/>
    <property type="match status" value="1"/>
</dbReference>
<dbReference type="GO" id="GO:0008168">
    <property type="term" value="F:methyltransferase activity"/>
    <property type="evidence" value="ECO:0007669"/>
    <property type="project" value="UniProtKB-KW"/>
</dbReference>
<name>A0A5R8Z5Y8_9ACTN</name>
<keyword evidence="3" id="KW-0808">Transferase</keyword>
<dbReference type="Proteomes" id="UP000309033">
    <property type="component" value="Unassembled WGS sequence"/>
</dbReference>
<feature type="compositionally biased region" description="Basic and acidic residues" evidence="1">
    <location>
        <begin position="14"/>
        <end position="31"/>
    </location>
</feature>
<dbReference type="PANTHER" id="PTHR44068">
    <property type="entry name" value="ZGC:194242"/>
    <property type="match status" value="1"/>
</dbReference>
<accession>A0A5R8Z5Y8</accession>
<evidence type="ECO:0000256" key="1">
    <source>
        <dbReference type="SAM" id="MobiDB-lite"/>
    </source>
</evidence>
<dbReference type="GO" id="GO:0032259">
    <property type="term" value="P:methylation"/>
    <property type="evidence" value="ECO:0007669"/>
    <property type="project" value="UniProtKB-KW"/>
</dbReference>
<dbReference type="InterPro" id="IPR041698">
    <property type="entry name" value="Methyltransf_25"/>
</dbReference>
<dbReference type="OrthoDB" id="279734at2"/>
<dbReference type="CDD" id="cd02440">
    <property type="entry name" value="AdoMet_MTases"/>
    <property type="match status" value="1"/>
</dbReference>
<sequence>MLAPSTCGAAPQRCDQRGHGATIHPDHEEKTLVPQDPLATPLFPRTSRYHPDWIRSSVSGGANSLWLTEWLTQAMTLQPGMRVLDLGCGRGASSIFLHHEFDVQVWATDLWFGADERLHRIRDAGADHAVFPIHADARSLPFAAGFFDAVVSIDSFVYYGTDDLYLNYLARFVRPGGQIGIAGAGLTQEIDGPVPEHLRGWWEPSMACLHSAHWWHRHWERSGIASMDLADTMTDGWKHWLAWQQAIAPDNEAEINVLNADRGRHLGYVRAVARRRSDTALDEPVSSVPVTYTKQPLFRT</sequence>
<evidence type="ECO:0000313" key="3">
    <source>
        <dbReference type="EMBL" id="TLP61021.1"/>
    </source>
</evidence>
<keyword evidence="4" id="KW-1185">Reference proteome</keyword>
<dbReference type="InterPro" id="IPR029063">
    <property type="entry name" value="SAM-dependent_MTases_sf"/>
</dbReference>
<protein>
    <submittedName>
        <fullName evidence="3">Methyltransferase domain-containing protein</fullName>
    </submittedName>
</protein>
<dbReference type="InterPro" id="IPR050447">
    <property type="entry name" value="Erg6_SMT_methyltransf"/>
</dbReference>
<evidence type="ECO:0000259" key="2">
    <source>
        <dbReference type="Pfam" id="PF13649"/>
    </source>
</evidence>
<proteinExistence type="predicted"/>
<reference evidence="3" key="1">
    <citation type="submission" date="2019-05" db="EMBL/GenBank/DDBJ databases">
        <title>Isolation, diversity and antifungal activity of Actinobacteria from wheat.</title>
        <authorList>
            <person name="Yu B."/>
        </authorList>
    </citation>
    <scope>NUCLEOTIDE SEQUENCE [LARGE SCALE GENOMIC DNA]</scope>
    <source>
        <strain evidence="3">NEAU-HEGS1-5</strain>
    </source>
</reference>
<dbReference type="AlphaFoldDB" id="A0A5R8Z5Y8"/>